<name>A0A2A6J709_9HYPH</name>
<evidence type="ECO:0000313" key="2">
    <source>
        <dbReference type="EMBL" id="PDT02108.1"/>
    </source>
</evidence>
<evidence type="ECO:0000259" key="1">
    <source>
        <dbReference type="Pfam" id="PF18974"/>
    </source>
</evidence>
<keyword evidence="3" id="KW-1185">Reference proteome</keyword>
<dbReference type="AlphaFoldDB" id="A0A2A6J709"/>
<dbReference type="InterPro" id="IPR043764">
    <property type="entry name" value="DUF5710"/>
</dbReference>
<sequence>MQKDDWRDSDGENVFEMLVANGGPGFWVRRITWGGTLARIVRVGIFTKPPPYFGNPPVLMDVFDLDGGLREGLALLPVPGTYKTWRRIEAPLWAEQARLRPLDDPAIDIALAALDRRRGKEGGKAARADPPPEAARVLLLVPYARKDEAKGIGARWSPTDKSWWLPADDSSALSKAQALGFLDV</sequence>
<evidence type="ECO:0000313" key="3">
    <source>
        <dbReference type="Proteomes" id="UP000220768"/>
    </source>
</evidence>
<gene>
    <name evidence="2" type="ORF">CO666_21360</name>
</gene>
<dbReference type="EMBL" id="NWSV01000016">
    <property type="protein sequence ID" value="PDT02108.1"/>
    <property type="molecule type" value="Genomic_DNA"/>
</dbReference>
<protein>
    <recommendedName>
        <fullName evidence="1">DUF5710 domain-containing protein</fullName>
    </recommendedName>
</protein>
<proteinExistence type="predicted"/>
<accession>A0A2A6J709</accession>
<dbReference type="RefSeq" id="WP_097614198.1">
    <property type="nucleotide sequence ID" value="NZ_NWSV01000016.1"/>
</dbReference>
<reference evidence="2 3" key="1">
    <citation type="submission" date="2017-09" db="EMBL/GenBank/DDBJ databases">
        <title>Comparative genomics of rhizobia isolated from Phaseolus vulgaris in China.</title>
        <authorList>
            <person name="Tong W."/>
        </authorList>
    </citation>
    <scope>NUCLEOTIDE SEQUENCE [LARGE SCALE GENOMIC DNA]</scope>
    <source>
        <strain evidence="2 3">C5</strain>
    </source>
</reference>
<comment type="caution">
    <text evidence="2">The sequence shown here is derived from an EMBL/GenBank/DDBJ whole genome shotgun (WGS) entry which is preliminary data.</text>
</comment>
<dbReference type="Pfam" id="PF18974">
    <property type="entry name" value="DUF5710"/>
    <property type="match status" value="1"/>
</dbReference>
<organism evidence="2 3">
    <name type="scientific">Rhizobium chutanense</name>
    <dbReference type="NCBI Taxonomy" id="2035448"/>
    <lineage>
        <taxon>Bacteria</taxon>
        <taxon>Pseudomonadati</taxon>
        <taxon>Pseudomonadota</taxon>
        <taxon>Alphaproteobacteria</taxon>
        <taxon>Hyphomicrobiales</taxon>
        <taxon>Rhizobiaceae</taxon>
        <taxon>Rhizobium/Agrobacterium group</taxon>
        <taxon>Rhizobium</taxon>
    </lineage>
</organism>
<feature type="domain" description="DUF5710" evidence="1">
    <location>
        <begin position="136"/>
        <end position="172"/>
    </location>
</feature>
<dbReference type="Proteomes" id="UP000220768">
    <property type="component" value="Unassembled WGS sequence"/>
</dbReference>